<feature type="transmembrane region" description="Helical" evidence="1">
    <location>
        <begin position="122"/>
        <end position="144"/>
    </location>
</feature>
<name>A0A419RSJ8_9SPHN</name>
<feature type="transmembrane region" description="Helical" evidence="1">
    <location>
        <begin position="31"/>
        <end position="53"/>
    </location>
</feature>
<protein>
    <submittedName>
        <fullName evidence="2">DUF1109 domain-containing protein</fullName>
    </submittedName>
</protein>
<keyword evidence="1" id="KW-1133">Transmembrane helix</keyword>
<dbReference type="EMBL" id="RAHX01000001">
    <property type="protein sequence ID" value="RJY08761.1"/>
    <property type="molecule type" value="Genomic_DNA"/>
</dbReference>
<organism evidence="2 3">
    <name type="scientific">Aurantiacibacter aquimixticola</name>
    <dbReference type="NCBI Taxonomy" id="1958945"/>
    <lineage>
        <taxon>Bacteria</taxon>
        <taxon>Pseudomonadati</taxon>
        <taxon>Pseudomonadota</taxon>
        <taxon>Alphaproteobacteria</taxon>
        <taxon>Sphingomonadales</taxon>
        <taxon>Erythrobacteraceae</taxon>
        <taxon>Aurantiacibacter</taxon>
    </lineage>
</organism>
<feature type="transmembrane region" description="Helical" evidence="1">
    <location>
        <begin position="181"/>
        <end position="203"/>
    </location>
</feature>
<comment type="caution">
    <text evidence="2">The sequence shown here is derived from an EMBL/GenBank/DDBJ whole genome shotgun (WGS) entry which is preliminary data.</text>
</comment>
<keyword evidence="1" id="KW-0812">Transmembrane</keyword>
<proteinExistence type="predicted"/>
<dbReference type="Proteomes" id="UP000285232">
    <property type="component" value="Unassembled WGS sequence"/>
</dbReference>
<evidence type="ECO:0000256" key="1">
    <source>
        <dbReference type="SAM" id="Phobius"/>
    </source>
</evidence>
<keyword evidence="1" id="KW-0472">Membrane</keyword>
<evidence type="ECO:0000313" key="3">
    <source>
        <dbReference type="Proteomes" id="UP000285232"/>
    </source>
</evidence>
<reference evidence="2 3" key="1">
    <citation type="journal article" date="2017" name="Int. J. Syst. Evol. Microbiol.">
        <title>Erythrobacter aquimixticola sp. nov., isolated from the junction between the ocean and a freshwater spring.</title>
        <authorList>
            <person name="Park S."/>
            <person name="Jung Y.T."/>
            <person name="Choi S.J."/>
            <person name="Yoon J.H."/>
        </authorList>
    </citation>
    <scope>NUCLEOTIDE SEQUENCE [LARGE SCALE GENOMIC DNA]</scope>
    <source>
        <strain evidence="2 3">JSSK-14</strain>
    </source>
</reference>
<dbReference type="OrthoDB" id="7409897at2"/>
<dbReference type="Pfam" id="PF06532">
    <property type="entry name" value="NrsF"/>
    <property type="match status" value="1"/>
</dbReference>
<feature type="transmembrane region" description="Helical" evidence="1">
    <location>
        <begin position="65"/>
        <end position="83"/>
    </location>
</feature>
<gene>
    <name evidence="2" type="ORF">D6201_04760</name>
</gene>
<accession>A0A419RSJ8</accession>
<feature type="transmembrane region" description="Helical" evidence="1">
    <location>
        <begin position="90"/>
        <end position="110"/>
    </location>
</feature>
<dbReference type="AlphaFoldDB" id="A0A419RSJ8"/>
<keyword evidence="3" id="KW-1185">Reference proteome</keyword>
<sequence length="209" mass="21673">MTTNMDNILDQLASEGAAPARGVSWRFAAPMFGVIAACGLGVGLALDGAFASVETDGMGPLTVKWGFSLTLLLLAAAALFVLGKPGRPTTMALLGVAAPFVPIAALFLYETVAFGPQVAGDTWAQCLAAMLLMSPIAFIGAVLGMRAFAPTNLRRAGLVAGLFGGAVAMTAYAPFCPERGMGYMALFYILPILAMAGLGWLLGPRLLRW</sequence>
<feature type="transmembrane region" description="Helical" evidence="1">
    <location>
        <begin position="156"/>
        <end position="175"/>
    </location>
</feature>
<dbReference type="InterPro" id="IPR009495">
    <property type="entry name" value="NrsF"/>
</dbReference>
<evidence type="ECO:0000313" key="2">
    <source>
        <dbReference type="EMBL" id="RJY08761.1"/>
    </source>
</evidence>